<dbReference type="Proteomes" id="UP001314170">
    <property type="component" value="Unassembled WGS sequence"/>
</dbReference>
<dbReference type="GO" id="GO:0005737">
    <property type="term" value="C:cytoplasm"/>
    <property type="evidence" value="ECO:0007669"/>
    <property type="project" value="UniProtKB-SubCell"/>
</dbReference>
<dbReference type="EMBL" id="CAWUPB010001197">
    <property type="protein sequence ID" value="CAK7356882.1"/>
    <property type="molecule type" value="Genomic_DNA"/>
</dbReference>
<dbReference type="GO" id="GO:0005634">
    <property type="term" value="C:nucleus"/>
    <property type="evidence" value="ECO:0007669"/>
    <property type="project" value="UniProtKB-SubCell"/>
</dbReference>
<dbReference type="InterPro" id="IPR044159">
    <property type="entry name" value="IQM"/>
</dbReference>
<sequence length="482" mass="54461">MHGIILVVTILILKRNSPVQALRLGDMEAKSTIGSIDFKSKDGGTLRTTSFKKRDLGRSTVDESDCGFNKIMKPAKINLQTIKNLVMNGRNLDVVNKVLDHRAISSSDHSEGFAAETKLQKSYRSYRTRRNLADCAVVVEELWSKALDFAALRRSSISFFDSHRPETAVSRWARARTSAAKVGKGLSKSEKAQKLALGHWLEAIDPRHRYGHNLQLYYSVWFASESRQPFLYWLDVGDGKEKEREEYEVIVEAGKLIFKKSRLPVHTIDGNKWIFVLGTSRKLYVGKKQKGLFQHSSFLSGGAAIAAGRLVARGGVPEAIWAYSGHYRPSEENFLEFIVFLEEQHVDLTNVKKCPIDDDIPPPKVTSEKEVHTEKKDSISIENISSQRVNVEVGANGRHIRAIFKPNEENREASIFEFGKLCARKRTSEKTQQISYDSRHLNRLTYHQKSCQEALQAAVQSLHRDQLRESICPPDVGLASPR</sequence>
<gene>
    <name evidence="6" type="ORF">DCAF_LOCUS27163</name>
</gene>
<evidence type="ECO:0000313" key="7">
    <source>
        <dbReference type="Proteomes" id="UP001314170"/>
    </source>
</evidence>
<name>A0AAV1SSX5_9ROSI</name>
<comment type="caution">
    <text evidence="6">The sequence shown here is derived from an EMBL/GenBank/DDBJ whole genome shotgun (WGS) entry which is preliminary data.</text>
</comment>
<dbReference type="PANTHER" id="PTHR31250:SF27">
    <property type="entry name" value="IQ DOMAIN-CONTAINING PROTEIN IQM5"/>
    <property type="match status" value="1"/>
</dbReference>
<evidence type="ECO:0000256" key="5">
    <source>
        <dbReference type="SAM" id="SignalP"/>
    </source>
</evidence>
<keyword evidence="5" id="KW-0732">Signal</keyword>
<reference evidence="6 7" key="1">
    <citation type="submission" date="2024-01" db="EMBL/GenBank/DDBJ databases">
        <authorList>
            <person name="Waweru B."/>
        </authorList>
    </citation>
    <scope>NUCLEOTIDE SEQUENCE [LARGE SCALE GENOMIC DNA]</scope>
</reference>
<keyword evidence="3" id="KW-0963">Cytoplasm</keyword>
<accession>A0AAV1SSX5</accession>
<evidence type="ECO:0000256" key="1">
    <source>
        <dbReference type="ARBA" id="ARBA00004123"/>
    </source>
</evidence>
<evidence type="ECO:0000256" key="3">
    <source>
        <dbReference type="ARBA" id="ARBA00022490"/>
    </source>
</evidence>
<organism evidence="6 7">
    <name type="scientific">Dovyalis caffra</name>
    <dbReference type="NCBI Taxonomy" id="77055"/>
    <lineage>
        <taxon>Eukaryota</taxon>
        <taxon>Viridiplantae</taxon>
        <taxon>Streptophyta</taxon>
        <taxon>Embryophyta</taxon>
        <taxon>Tracheophyta</taxon>
        <taxon>Spermatophyta</taxon>
        <taxon>Magnoliopsida</taxon>
        <taxon>eudicotyledons</taxon>
        <taxon>Gunneridae</taxon>
        <taxon>Pentapetalae</taxon>
        <taxon>rosids</taxon>
        <taxon>fabids</taxon>
        <taxon>Malpighiales</taxon>
        <taxon>Salicaceae</taxon>
        <taxon>Flacourtieae</taxon>
        <taxon>Dovyalis</taxon>
    </lineage>
</organism>
<evidence type="ECO:0000256" key="4">
    <source>
        <dbReference type="ARBA" id="ARBA00023242"/>
    </source>
</evidence>
<keyword evidence="4" id="KW-0539">Nucleus</keyword>
<evidence type="ECO:0008006" key="8">
    <source>
        <dbReference type="Google" id="ProtNLM"/>
    </source>
</evidence>
<comment type="subcellular location">
    <subcellularLocation>
        <location evidence="2">Cytoplasm</location>
    </subcellularLocation>
    <subcellularLocation>
        <location evidence="1">Nucleus</location>
    </subcellularLocation>
</comment>
<keyword evidence="7" id="KW-1185">Reference proteome</keyword>
<feature type="non-terminal residue" evidence="6">
    <location>
        <position position="482"/>
    </location>
</feature>
<dbReference type="AlphaFoldDB" id="A0AAV1SSX5"/>
<protein>
    <recommendedName>
        <fullName evidence="8">Calmodulin-binding protein</fullName>
    </recommendedName>
</protein>
<dbReference type="PANTHER" id="PTHR31250">
    <property type="entry name" value="IQ DOMAIN-CONTAINING PROTEIN IQM3"/>
    <property type="match status" value="1"/>
</dbReference>
<evidence type="ECO:0000256" key="2">
    <source>
        <dbReference type="ARBA" id="ARBA00004496"/>
    </source>
</evidence>
<feature type="chain" id="PRO_5043999064" description="Calmodulin-binding protein" evidence="5">
    <location>
        <begin position="22"/>
        <end position="482"/>
    </location>
</feature>
<proteinExistence type="predicted"/>
<evidence type="ECO:0000313" key="6">
    <source>
        <dbReference type="EMBL" id="CAK7356882.1"/>
    </source>
</evidence>
<feature type="signal peptide" evidence="5">
    <location>
        <begin position="1"/>
        <end position="21"/>
    </location>
</feature>